<proteinExistence type="predicted"/>
<dbReference type="EMBL" id="CP001814">
    <property type="protein sequence ID" value="ACZ84597.1"/>
    <property type="molecule type" value="Genomic_DNA"/>
</dbReference>
<dbReference type="Proteomes" id="UP000002029">
    <property type="component" value="Chromosome"/>
</dbReference>
<feature type="region of interest" description="Disordered" evidence="2">
    <location>
        <begin position="490"/>
        <end position="541"/>
    </location>
</feature>
<feature type="coiled-coil region" evidence="1">
    <location>
        <begin position="201"/>
        <end position="258"/>
    </location>
</feature>
<accession>D2ARR8</accession>
<reference evidence="3 4" key="1">
    <citation type="journal article" date="2010" name="Stand. Genomic Sci.">
        <title>Complete genome sequence of Streptosporangium roseum type strain (NI 9100).</title>
        <authorList>
            <person name="Nolan M."/>
            <person name="Sikorski J."/>
            <person name="Jando M."/>
            <person name="Lucas S."/>
            <person name="Lapidus A."/>
            <person name="Glavina Del Rio T."/>
            <person name="Chen F."/>
            <person name="Tice H."/>
            <person name="Pitluck S."/>
            <person name="Cheng J.F."/>
            <person name="Chertkov O."/>
            <person name="Sims D."/>
            <person name="Meincke L."/>
            <person name="Brettin T."/>
            <person name="Han C."/>
            <person name="Detter J.C."/>
            <person name="Bruce D."/>
            <person name="Goodwin L."/>
            <person name="Land M."/>
            <person name="Hauser L."/>
            <person name="Chang Y.J."/>
            <person name="Jeffries C.D."/>
            <person name="Ivanova N."/>
            <person name="Mavromatis K."/>
            <person name="Mikhailova N."/>
            <person name="Chen A."/>
            <person name="Palaniappan K."/>
            <person name="Chain P."/>
            <person name="Rohde M."/>
            <person name="Goker M."/>
            <person name="Bristow J."/>
            <person name="Eisen J.A."/>
            <person name="Markowitz V."/>
            <person name="Hugenholtz P."/>
            <person name="Kyrpides N.C."/>
            <person name="Klenk H.P."/>
        </authorList>
    </citation>
    <scope>NUCLEOTIDE SEQUENCE [LARGE SCALE GENOMIC DNA]</scope>
    <source>
        <strain evidence="4">ATCC 12428 / DSM 43021 / JCM 3005 / NI 9100</strain>
    </source>
</reference>
<dbReference type="AlphaFoldDB" id="D2ARR8"/>
<protein>
    <recommendedName>
        <fullName evidence="5">Band 7 domain-containing protein</fullName>
    </recommendedName>
</protein>
<dbReference type="RefSeq" id="WP_012888342.1">
    <property type="nucleotide sequence ID" value="NC_013595.1"/>
</dbReference>
<feature type="region of interest" description="Disordered" evidence="2">
    <location>
        <begin position="1"/>
        <end position="20"/>
    </location>
</feature>
<dbReference type="eggNOG" id="ENOG5032XRK">
    <property type="taxonomic scope" value="Bacteria"/>
</dbReference>
<dbReference type="HOGENOM" id="CLU_537366_0_0_11"/>
<gene>
    <name evidence="3" type="ordered locus">Sros_1605</name>
</gene>
<keyword evidence="1" id="KW-0175">Coiled coil</keyword>
<organism evidence="3 4">
    <name type="scientific">Streptosporangium roseum (strain ATCC 12428 / DSM 43021 / JCM 3005 / KCTC 9067 / NCIMB 10171 / NRRL 2505 / NI 9100)</name>
    <dbReference type="NCBI Taxonomy" id="479432"/>
    <lineage>
        <taxon>Bacteria</taxon>
        <taxon>Bacillati</taxon>
        <taxon>Actinomycetota</taxon>
        <taxon>Actinomycetes</taxon>
        <taxon>Streptosporangiales</taxon>
        <taxon>Streptosporangiaceae</taxon>
        <taxon>Streptosporangium</taxon>
    </lineage>
</organism>
<evidence type="ECO:0000256" key="1">
    <source>
        <dbReference type="SAM" id="Coils"/>
    </source>
</evidence>
<evidence type="ECO:0000313" key="4">
    <source>
        <dbReference type="Proteomes" id="UP000002029"/>
    </source>
</evidence>
<feature type="coiled-coil region" evidence="1">
    <location>
        <begin position="407"/>
        <end position="463"/>
    </location>
</feature>
<feature type="compositionally biased region" description="Basic and acidic residues" evidence="2">
    <location>
        <begin position="521"/>
        <end position="541"/>
    </location>
</feature>
<evidence type="ECO:0000313" key="3">
    <source>
        <dbReference type="EMBL" id="ACZ84597.1"/>
    </source>
</evidence>
<feature type="compositionally biased region" description="Basic and acidic residues" evidence="2">
    <location>
        <begin position="490"/>
        <end position="511"/>
    </location>
</feature>
<evidence type="ECO:0008006" key="5">
    <source>
        <dbReference type="Google" id="ProtNLM"/>
    </source>
</evidence>
<dbReference type="STRING" id="479432.Sros_1605"/>
<sequence length="541" mass="63102">MTQPIVTEPSPSPPEQAGYPITALDTLAPGAGRGRFWRRGPVQRKAGAVPYPLPHEVVVLRVGRRLVRADDGTPKDRDQDLAAATSYCVVDMTRERPVILEMQVPSEGGLQDFTLRATFACTVRDPLRIAEGGRRDIREALLTYVKSCDGIQHLGMEYGIEAVREAHRRFRSALDTYARTRPPVFTGMMVELTAVEVLTPAEIMEEQRRDESLRRQREKERALEEENIAAQSHIERLQQELETQRIELQERLHRQKTAFDQERQIVEREFGWKMQYDEAEEKRRRDYRQRTFDIDEGLRLHEAVGTDPDKIEAMTRVQGGLSAGDHLARSDERERLRREKEEKDLRWRRETEREQSQWGRDWEVTRAGWERDDNRDGLQWDRRLQAEARQRAQEIEDRKITAEAGAEAEARRRAQELEDRKALAEAEARRRAQELEDRKILAEAEARRRAEEIEDREAAAQLELVRILVERGHTDQGSMVEHVQRLADELTSRRRPLQHERRTEITRDDARPALQDPPAPQERRYAENDRPARLKEEDIGD</sequence>
<name>D2ARR8_STRRD</name>
<keyword evidence="4" id="KW-1185">Reference proteome</keyword>
<dbReference type="KEGG" id="sro:Sros_1605"/>
<evidence type="ECO:0000256" key="2">
    <source>
        <dbReference type="SAM" id="MobiDB-lite"/>
    </source>
</evidence>